<sequence>MANKKKKRSKGAAPADATHTSTARPEERSAASYEIYTANVNNHGSESSAAAHSHSKMDLATPTEEFDSWEEQEHIIQSPKAVKKALQVPGSSAIDLFDRFRDLDSTSEWVVIHGLTTSIMNIVQAECQSSEYRLSSQAPCRFNPQAAEYIPRSVVFPPTFDVARYSTTPDLLSALNVTESSQTSEALRDKLESDARKAKMDRRASERDLNLAKADIESLQKHIRELMDDAETDRIYTEDLRRRFEDLARENEKLVTEAKSTKVKTDEHATKVKELESELEIQKEKIGRLEKELHLKESGEYVLKKYEVDPTTIEKGNQAAHGGNGIVDGSLFFLGKLSRQWATKDTDPGVEKSHATDAHWRKPLATELDVNTFGYVAGTTDSDPGNIFEDLYHYRPIVYVTMPSQILEAIDGEATIKTLKSFKEGLDRPLAEKQQALENVDVIVAKYPKLLKDEFDLDADVVRGVERVKALTDMIVRYDRKKSGKASEGRRQNSSYSFSGSSRVVKVEVAQAWLHKCDVQTYDRGQGPVDL</sequence>
<protein>
    <submittedName>
        <fullName evidence="3">Uncharacterized protein</fullName>
    </submittedName>
</protein>
<dbReference type="OrthoDB" id="3558391at2759"/>
<proteinExistence type="predicted"/>
<gene>
    <name evidence="3" type="ORF">IFR04_003606</name>
</gene>
<organism evidence="3 4">
    <name type="scientific">Cadophora malorum</name>
    <dbReference type="NCBI Taxonomy" id="108018"/>
    <lineage>
        <taxon>Eukaryota</taxon>
        <taxon>Fungi</taxon>
        <taxon>Dikarya</taxon>
        <taxon>Ascomycota</taxon>
        <taxon>Pezizomycotina</taxon>
        <taxon>Leotiomycetes</taxon>
        <taxon>Helotiales</taxon>
        <taxon>Ploettnerulaceae</taxon>
        <taxon>Cadophora</taxon>
    </lineage>
</organism>
<reference evidence="3" key="1">
    <citation type="submission" date="2021-02" db="EMBL/GenBank/DDBJ databases">
        <title>Genome sequence Cadophora malorum strain M34.</title>
        <authorList>
            <person name="Stefanovic E."/>
            <person name="Vu D."/>
            <person name="Scully C."/>
            <person name="Dijksterhuis J."/>
            <person name="Roader J."/>
            <person name="Houbraken J."/>
        </authorList>
    </citation>
    <scope>NUCLEOTIDE SEQUENCE</scope>
    <source>
        <strain evidence="3">M34</strain>
    </source>
</reference>
<keyword evidence="1" id="KW-0175">Coiled coil</keyword>
<comment type="caution">
    <text evidence="3">The sequence shown here is derived from an EMBL/GenBank/DDBJ whole genome shotgun (WGS) entry which is preliminary data.</text>
</comment>
<dbReference type="Proteomes" id="UP000664132">
    <property type="component" value="Unassembled WGS sequence"/>
</dbReference>
<keyword evidence="4" id="KW-1185">Reference proteome</keyword>
<feature type="coiled-coil region" evidence="1">
    <location>
        <begin position="188"/>
        <end position="292"/>
    </location>
</feature>
<evidence type="ECO:0000313" key="3">
    <source>
        <dbReference type="EMBL" id="KAG4423240.1"/>
    </source>
</evidence>
<feature type="compositionally biased region" description="Basic residues" evidence="2">
    <location>
        <begin position="1"/>
        <end position="10"/>
    </location>
</feature>
<evidence type="ECO:0000256" key="2">
    <source>
        <dbReference type="SAM" id="MobiDB-lite"/>
    </source>
</evidence>
<name>A0A8H7WEA6_9HELO</name>
<evidence type="ECO:0000313" key="4">
    <source>
        <dbReference type="Proteomes" id="UP000664132"/>
    </source>
</evidence>
<evidence type="ECO:0000256" key="1">
    <source>
        <dbReference type="SAM" id="Coils"/>
    </source>
</evidence>
<feature type="region of interest" description="Disordered" evidence="2">
    <location>
        <begin position="1"/>
        <end position="38"/>
    </location>
</feature>
<accession>A0A8H7WEA6</accession>
<dbReference type="AlphaFoldDB" id="A0A8H7WEA6"/>
<dbReference type="EMBL" id="JAFJYH010000037">
    <property type="protein sequence ID" value="KAG4423240.1"/>
    <property type="molecule type" value="Genomic_DNA"/>
</dbReference>